<keyword evidence="3" id="KW-0574">Periplasm</keyword>
<dbReference type="Pfam" id="PF07940">
    <property type="entry name" value="Hepar_II_III_C"/>
    <property type="match status" value="1"/>
</dbReference>
<dbReference type="GO" id="GO:0016829">
    <property type="term" value="F:lyase activity"/>
    <property type="evidence" value="ECO:0007669"/>
    <property type="project" value="UniProtKB-KW"/>
</dbReference>
<dbReference type="PANTHER" id="PTHR39210">
    <property type="entry name" value="HEPARIN-SULFATE LYASE"/>
    <property type="match status" value="1"/>
</dbReference>
<evidence type="ECO:0000259" key="6">
    <source>
        <dbReference type="Pfam" id="PF05426"/>
    </source>
</evidence>
<sequence length="751" mass="84264">MFSKLFKATLITFCIFVFVFANALNAKEHPSLILTKEGVEKIRDNLGKVPLFDATVEKIKAEVDKEIALGIDTPIPKDFSGGYTHYRHKQNFVIAQQAGALYQILQDEKYAIYVRDMLLQYEAMYKDLPVHPQVRSYAPGKLFWQCLNDSNWLVFMSQAYDTIYDFLSSEEREKLENNLFRPFADYISLANPAFYNRIHNHSTWGNAAVGMIGLVMDDQALIQRALYGIQDDGLAVGGVDDDGGTIKSENQKRGFLANLEEPFSPDGYYTEGPYYQRYAMYPFLIFATAMQNKLPEYGVLQHKDNVLLKGIDALLNLTDADGDFFPLNDGQKGMSYFTPSLVTAVNIGYYYGNQNPELLSIAEKQNEVLLDQTGLAVAIGVQANMAEPYTKHSVNLSDGANGDEGGVAVLRSGQEDLTAVFKYAAQGLSHGHYDKLSFSLYRKGTEVLQDYGLVRFVNVGQKGGGNYLKENASWAKSTIAHNTLSQNQEMHFGGDYKTGSQHHSDLHFYADHDEKVQVASALETNAYPGTRMHRTIAFINANDFSEPFMLDIMKVSAKKAHDYDLPFYYFGQVIQTNFDYIKPSSLSPLGDKNGYQHLYLEATGKPSADTTQFSWLHEGKFYTLSTLTAPSDEILMTRIGANDPDFNLRSEPGVMLRRNNTQDTVFVTIVEPHGSYSPVTELSLNSNSAIKSLELLHDDKAYTAVRIEDVKGKTQLFVVSNLDAEKTREHTLTIGSKNYRWEGPYAYITAP</sequence>
<dbReference type="Gene3D" id="1.50.10.100">
    <property type="entry name" value="Chondroitin AC/alginate lyase"/>
    <property type="match status" value="1"/>
</dbReference>
<keyword evidence="9" id="KW-1185">Reference proteome</keyword>
<dbReference type="InterPro" id="IPR012480">
    <property type="entry name" value="Hepar_II_III_C"/>
</dbReference>
<dbReference type="EMBL" id="JBHSGU010000002">
    <property type="protein sequence ID" value="MFC4700232.1"/>
    <property type="molecule type" value="Genomic_DNA"/>
</dbReference>
<feature type="domain" description="Alginate lyase" evidence="6">
    <location>
        <begin position="98"/>
        <end position="321"/>
    </location>
</feature>
<dbReference type="Proteomes" id="UP001595897">
    <property type="component" value="Unassembled WGS sequence"/>
</dbReference>
<evidence type="ECO:0000256" key="2">
    <source>
        <dbReference type="ARBA" id="ARBA00022729"/>
    </source>
</evidence>
<feature type="signal peptide" evidence="5">
    <location>
        <begin position="1"/>
        <end position="23"/>
    </location>
</feature>
<proteinExistence type="predicted"/>
<gene>
    <name evidence="8" type="ORF">ACFO4O_08700</name>
</gene>
<comment type="caution">
    <text evidence="8">The sequence shown here is derived from an EMBL/GenBank/DDBJ whole genome shotgun (WGS) entry which is preliminary data.</text>
</comment>
<dbReference type="InterPro" id="IPR008397">
    <property type="entry name" value="Alginate_lyase_dom"/>
</dbReference>
<evidence type="ECO:0000256" key="5">
    <source>
        <dbReference type="SAM" id="SignalP"/>
    </source>
</evidence>
<accession>A0ABV9LUP1</accession>
<dbReference type="RefSeq" id="WP_382407472.1">
    <property type="nucleotide sequence ID" value="NZ_JBHSGU010000002.1"/>
</dbReference>
<dbReference type="InterPro" id="IPR008929">
    <property type="entry name" value="Chondroitin_lyas"/>
</dbReference>
<evidence type="ECO:0000313" key="8">
    <source>
        <dbReference type="EMBL" id="MFC4700232.1"/>
    </source>
</evidence>
<evidence type="ECO:0000256" key="4">
    <source>
        <dbReference type="ARBA" id="ARBA00023239"/>
    </source>
</evidence>
<evidence type="ECO:0000256" key="3">
    <source>
        <dbReference type="ARBA" id="ARBA00022764"/>
    </source>
</evidence>
<protein>
    <submittedName>
        <fullName evidence="8">Alginate lyase family protein</fullName>
    </submittedName>
</protein>
<evidence type="ECO:0000256" key="1">
    <source>
        <dbReference type="ARBA" id="ARBA00004418"/>
    </source>
</evidence>
<dbReference type="PANTHER" id="PTHR39210:SF1">
    <property type="entry name" value="HEPARIN-SULFATE LYASE"/>
    <property type="match status" value="1"/>
</dbReference>
<name>A0ABV9LUP1_9ALTE</name>
<evidence type="ECO:0000313" key="9">
    <source>
        <dbReference type="Proteomes" id="UP001595897"/>
    </source>
</evidence>
<comment type="subcellular location">
    <subcellularLocation>
        <location evidence="1">Periplasm</location>
    </subcellularLocation>
</comment>
<evidence type="ECO:0000259" key="7">
    <source>
        <dbReference type="Pfam" id="PF07940"/>
    </source>
</evidence>
<feature type="domain" description="Heparinase II/III-like C-terminal" evidence="7">
    <location>
        <begin position="398"/>
        <end position="649"/>
    </location>
</feature>
<dbReference type="SUPFAM" id="SSF48230">
    <property type="entry name" value="Chondroitin AC/alginate lyase"/>
    <property type="match status" value="1"/>
</dbReference>
<dbReference type="Pfam" id="PF05426">
    <property type="entry name" value="Alginate_lyase"/>
    <property type="match status" value="1"/>
</dbReference>
<keyword evidence="2 5" id="KW-0732">Signal</keyword>
<dbReference type="Gene3D" id="2.70.98.70">
    <property type="match status" value="1"/>
</dbReference>
<reference evidence="9" key="1">
    <citation type="journal article" date="2019" name="Int. J. Syst. Evol. Microbiol.">
        <title>The Global Catalogue of Microorganisms (GCM) 10K type strain sequencing project: providing services to taxonomists for standard genome sequencing and annotation.</title>
        <authorList>
            <consortium name="The Broad Institute Genomics Platform"/>
            <consortium name="The Broad Institute Genome Sequencing Center for Infectious Disease"/>
            <person name="Wu L."/>
            <person name="Ma J."/>
        </authorList>
    </citation>
    <scope>NUCLEOTIDE SEQUENCE [LARGE SCALE GENOMIC DNA]</scope>
    <source>
        <strain evidence="9">KACC 12507</strain>
    </source>
</reference>
<organism evidence="8 9">
    <name type="scientific">Glaciecola siphonariae</name>
    <dbReference type="NCBI Taxonomy" id="521012"/>
    <lineage>
        <taxon>Bacteria</taxon>
        <taxon>Pseudomonadati</taxon>
        <taxon>Pseudomonadota</taxon>
        <taxon>Gammaproteobacteria</taxon>
        <taxon>Alteromonadales</taxon>
        <taxon>Alteromonadaceae</taxon>
        <taxon>Glaciecola</taxon>
    </lineage>
</organism>
<feature type="chain" id="PRO_5046359935" evidence="5">
    <location>
        <begin position="24"/>
        <end position="751"/>
    </location>
</feature>
<keyword evidence="4 8" id="KW-0456">Lyase</keyword>